<evidence type="ECO:0000313" key="4">
    <source>
        <dbReference type="Proteomes" id="UP000007039"/>
    </source>
</evidence>
<dbReference type="Pfam" id="PF01558">
    <property type="entry name" value="POR"/>
    <property type="match status" value="1"/>
</dbReference>
<protein>
    <submittedName>
        <fullName evidence="3">Pyruvate/ketoisovalerate oxidoreductase, catalytic domain</fullName>
    </submittedName>
</protein>
<name>E4TJN6_CALNY</name>
<dbReference type="Gene3D" id="3.40.920.10">
    <property type="entry name" value="Pyruvate-ferredoxin oxidoreductase, PFOR, domain III"/>
    <property type="match status" value="1"/>
</dbReference>
<dbReference type="InterPro" id="IPR052554">
    <property type="entry name" value="2-oxoglutarate_synth_KorC"/>
</dbReference>
<dbReference type="KEGG" id="cni:Calni_0285"/>
<evidence type="ECO:0000256" key="1">
    <source>
        <dbReference type="ARBA" id="ARBA00023002"/>
    </source>
</evidence>
<organism evidence="3 4">
    <name type="scientific">Calditerrivibrio nitroreducens (strain DSM 19672 / NBRC 101217 / Yu37-1)</name>
    <dbReference type="NCBI Taxonomy" id="768670"/>
    <lineage>
        <taxon>Bacteria</taxon>
        <taxon>Pseudomonadati</taxon>
        <taxon>Deferribacterota</taxon>
        <taxon>Deferribacteres</taxon>
        <taxon>Deferribacterales</taxon>
        <taxon>Calditerrivibrionaceae</taxon>
    </lineage>
</organism>
<dbReference type="STRING" id="768670.Calni_0285"/>
<dbReference type="GO" id="GO:0016903">
    <property type="term" value="F:oxidoreductase activity, acting on the aldehyde or oxo group of donors"/>
    <property type="evidence" value="ECO:0007669"/>
    <property type="project" value="InterPro"/>
</dbReference>
<evidence type="ECO:0000313" key="3">
    <source>
        <dbReference type="EMBL" id="ADR18198.1"/>
    </source>
</evidence>
<dbReference type="RefSeq" id="WP_013450415.1">
    <property type="nucleotide sequence ID" value="NC_014758.1"/>
</dbReference>
<dbReference type="EMBL" id="CP002347">
    <property type="protein sequence ID" value="ADR18198.1"/>
    <property type="molecule type" value="Genomic_DNA"/>
</dbReference>
<keyword evidence="3" id="KW-0670">Pyruvate</keyword>
<gene>
    <name evidence="3" type="ordered locus">Calni_0285</name>
</gene>
<reference evidence="3 4" key="2">
    <citation type="journal article" date="2011" name="Stand. Genomic Sci.">
        <title>Complete genome sequence of Calditerrivibrio nitroreducens type strain (Yu37-1).</title>
        <authorList>
            <person name="Pitluck S."/>
            <person name="Sikorski J."/>
            <person name="Zeytun A."/>
            <person name="Lapidus A."/>
            <person name="Nolan M."/>
            <person name="Lucas S."/>
            <person name="Hammon N."/>
            <person name="Deshpande S."/>
            <person name="Cheng J.F."/>
            <person name="Tapia R."/>
            <person name="Han C."/>
            <person name="Goodwin L."/>
            <person name="Liolios K."/>
            <person name="Pagani I."/>
            <person name="Ivanova N."/>
            <person name="Mavromatis K."/>
            <person name="Pati A."/>
            <person name="Chen A."/>
            <person name="Palaniappan K."/>
            <person name="Hauser L."/>
            <person name="Chang Y.J."/>
            <person name="Jeffries C.D."/>
            <person name="Detter J.C."/>
            <person name="Brambilla E."/>
            <person name="Djao O.D."/>
            <person name="Rohde M."/>
            <person name="Spring S."/>
            <person name="Goker M."/>
            <person name="Woyke T."/>
            <person name="Bristow J."/>
            <person name="Eisen J.A."/>
            <person name="Markowitz V."/>
            <person name="Hugenholtz P."/>
            <person name="Kyrpides N.C."/>
            <person name="Klenk H.P."/>
            <person name="Land M."/>
        </authorList>
    </citation>
    <scope>NUCLEOTIDE SEQUENCE [LARGE SCALE GENOMIC DNA]</scope>
    <source>
        <strain evidence="4">DSM 19672 / NBRC 101217 / Yu37-1</strain>
    </source>
</reference>
<sequence length="181" mass="19791" precursor="true">MYFDCIMAGFGGQGILSAGMMLSHMAVSQNLNATWFPSYGAEQRGGTANCMVVVSDDEIGSPVITKPHNGFIMNYPSLVKFQPRFRSGANVVIDSSLVSAEYINRDDLNFYGINATEQAEKLGNVKVANVIMIGALLKASQLFDLKVAEEALKYAISEKYHNLLDLNKKALEVGFNQVVKL</sequence>
<proteinExistence type="predicted"/>
<dbReference type="HOGENOM" id="CLU_087284_0_1_0"/>
<dbReference type="InterPro" id="IPR019752">
    <property type="entry name" value="Pyrv/ketoisovalerate_OxRed_cat"/>
</dbReference>
<feature type="domain" description="Pyruvate/ketoisovalerate oxidoreductase catalytic" evidence="2">
    <location>
        <begin position="11"/>
        <end position="175"/>
    </location>
</feature>
<keyword evidence="1" id="KW-0560">Oxidoreductase</keyword>
<dbReference type="PANTHER" id="PTHR42730:SF1">
    <property type="entry name" value="2-OXOGLUTARATE SYNTHASE SUBUNIT KORC"/>
    <property type="match status" value="1"/>
</dbReference>
<dbReference type="SUPFAM" id="SSF53323">
    <property type="entry name" value="Pyruvate-ferredoxin oxidoreductase, PFOR, domain III"/>
    <property type="match status" value="1"/>
</dbReference>
<reference key="1">
    <citation type="submission" date="2010-11" db="EMBL/GenBank/DDBJ databases">
        <title>The complete genome of chromosome of Calditerrivibrio nitroreducens DSM 19672.</title>
        <authorList>
            <consortium name="US DOE Joint Genome Institute (JGI-PGF)"/>
            <person name="Lucas S."/>
            <person name="Copeland A."/>
            <person name="Lapidus A."/>
            <person name="Bruce D."/>
            <person name="Goodwin L."/>
            <person name="Pitluck S."/>
            <person name="Kyrpides N."/>
            <person name="Mavromatis K."/>
            <person name="Ivanova N."/>
            <person name="Mikhailova N."/>
            <person name="Zeytun A."/>
            <person name="Brettin T."/>
            <person name="Detter J.C."/>
            <person name="Tapia R."/>
            <person name="Han C."/>
            <person name="Land M."/>
            <person name="Hauser L."/>
            <person name="Markowitz V."/>
            <person name="Cheng J.-F."/>
            <person name="Hugenholtz P."/>
            <person name="Woyke T."/>
            <person name="Wu D."/>
            <person name="Spring S."/>
            <person name="Schroeder M."/>
            <person name="Brambilla E."/>
            <person name="Klenk H.-P."/>
            <person name="Eisen J.A."/>
        </authorList>
    </citation>
    <scope>NUCLEOTIDE SEQUENCE [LARGE SCALE GENOMIC DNA]</scope>
    <source>
        <strain>DSM 19672</strain>
    </source>
</reference>
<dbReference type="OrthoDB" id="9789125at2"/>
<keyword evidence="4" id="KW-1185">Reference proteome</keyword>
<dbReference type="PANTHER" id="PTHR42730">
    <property type="entry name" value="2-OXOGLUTARATE SYNTHASE SUBUNIT KORC"/>
    <property type="match status" value="1"/>
</dbReference>
<accession>E4TJN6</accession>
<dbReference type="InterPro" id="IPR002869">
    <property type="entry name" value="Pyrv_flavodox_OxRed_cen"/>
</dbReference>
<evidence type="ECO:0000259" key="2">
    <source>
        <dbReference type="Pfam" id="PF01558"/>
    </source>
</evidence>
<dbReference type="eggNOG" id="COG1014">
    <property type="taxonomic scope" value="Bacteria"/>
</dbReference>
<dbReference type="AlphaFoldDB" id="E4TJN6"/>
<dbReference type="Proteomes" id="UP000007039">
    <property type="component" value="Chromosome"/>
</dbReference>